<keyword evidence="1" id="KW-0472">Membrane</keyword>
<keyword evidence="1" id="KW-0812">Transmembrane</keyword>
<protein>
    <submittedName>
        <fullName evidence="2">Uncharacterized protein</fullName>
    </submittedName>
</protein>
<evidence type="ECO:0000256" key="1">
    <source>
        <dbReference type="SAM" id="Phobius"/>
    </source>
</evidence>
<feature type="transmembrane region" description="Helical" evidence="1">
    <location>
        <begin position="392"/>
        <end position="415"/>
    </location>
</feature>
<sequence length="608" mass="62051">MAEETVLIRFKSEDDATKTTQAVNDGLDNVAKNAGKAGSSFTGMGSVMNGVLQGVGQALGGFALQLGGKALSAVTDFISGSIEEASQWDSAFAQTEAVIKSTGGAAQLTATQIGDMASAMSASAGASLFSDDAILGADNVLATFTQIKGANFSGATQAILDISQAMGTDLNSSALQVGKALNDPVAGISALTRVGVTFTDEQKAMIKAMTETGDVAGAQQVILAELNKEFGGSAAAAVDTYAGQQVVLKEKFADIQQTLGEALMPVLMQFGTFMADTVVPIVASAVEGLSGWIASMNEAGTTSGVFDTIRGAIAAVPGVLAQLSAGLATVQTFLQPLTDAFISWAAVVVPAITSAGGAIAEYLGSPTMQGYISTLTTMLGAMATLIRDVLVLAFNASAVAWTLLSQAFTVAWPYIKTVLDTFYSMVTIGMETVTGILTALSQLVKGDFTGAWTTMKTTVGTALTDIMTFISGLQTKVSGFLSDMLTKFESIGTNIAQGIANGISNAAGKIATAARNAAQAAYDAAAKFLGIASPSTLMRDMVGKNFSLGMAQGITAGIPAVVTAAKDTASSAAATVNNYSFTANYANTQSESSLINDARAWMMTLGAE</sequence>
<proteinExistence type="predicted"/>
<gene>
    <name evidence="2" type="ORF">UFOVP698_31</name>
</gene>
<keyword evidence="1" id="KW-1133">Transmembrane helix</keyword>
<name>A0A6J5NJ78_9CAUD</name>
<accession>A0A6J5NJ78</accession>
<evidence type="ECO:0000313" key="2">
    <source>
        <dbReference type="EMBL" id="CAB4158762.1"/>
    </source>
</evidence>
<organism evidence="2">
    <name type="scientific">uncultured Caudovirales phage</name>
    <dbReference type="NCBI Taxonomy" id="2100421"/>
    <lineage>
        <taxon>Viruses</taxon>
        <taxon>Duplodnaviria</taxon>
        <taxon>Heunggongvirae</taxon>
        <taxon>Uroviricota</taxon>
        <taxon>Caudoviricetes</taxon>
        <taxon>Peduoviridae</taxon>
        <taxon>Maltschvirus</taxon>
        <taxon>Maltschvirus maltsch</taxon>
    </lineage>
</organism>
<reference evidence="2" key="1">
    <citation type="submission" date="2020-04" db="EMBL/GenBank/DDBJ databases">
        <authorList>
            <person name="Chiriac C."/>
            <person name="Salcher M."/>
            <person name="Ghai R."/>
            <person name="Kavagutti S V."/>
        </authorList>
    </citation>
    <scope>NUCLEOTIDE SEQUENCE</scope>
</reference>
<feature type="transmembrane region" description="Helical" evidence="1">
    <location>
        <begin position="341"/>
        <end position="363"/>
    </location>
</feature>
<dbReference type="EMBL" id="LR796678">
    <property type="protein sequence ID" value="CAB4158762.1"/>
    <property type="molecule type" value="Genomic_DNA"/>
</dbReference>